<comment type="caution">
    <text evidence="1">The sequence shown here is derived from an EMBL/GenBank/DDBJ whole genome shotgun (WGS) entry which is preliminary data.</text>
</comment>
<dbReference type="InterPro" id="IPR036397">
    <property type="entry name" value="RNaseH_sf"/>
</dbReference>
<reference evidence="1 2" key="2">
    <citation type="journal article" date="2017" name="Front. Plant Sci.">
        <title>Gene Classification and Mining of Molecular Markers Useful in Red Clover (Trifolium pratense) Breeding.</title>
        <authorList>
            <person name="Istvanek J."/>
            <person name="Dluhosova J."/>
            <person name="Dluhos P."/>
            <person name="Patkova L."/>
            <person name="Nedelnik J."/>
            <person name="Repkova J."/>
        </authorList>
    </citation>
    <scope>NUCLEOTIDE SEQUENCE [LARGE SCALE GENOMIC DNA]</scope>
    <source>
        <strain evidence="2">cv. Tatra</strain>
        <tissue evidence="1">Young leaves</tissue>
    </source>
</reference>
<dbReference type="Gene3D" id="3.30.420.10">
    <property type="entry name" value="Ribonuclease H-like superfamily/Ribonuclease H"/>
    <property type="match status" value="1"/>
</dbReference>
<accession>A0A2K3KLD0</accession>
<dbReference type="AlphaFoldDB" id="A0A2K3KLD0"/>
<proteinExistence type="predicted"/>
<reference evidence="1 2" key="1">
    <citation type="journal article" date="2014" name="Am. J. Bot.">
        <title>Genome assembly and annotation for red clover (Trifolium pratense; Fabaceae).</title>
        <authorList>
            <person name="Istvanek J."/>
            <person name="Jaros M."/>
            <person name="Krenek A."/>
            <person name="Repkova J."/>
        </authorList>
    </citation>
    <scope>NUCLEOTIDE SEQUENCE [LARGE SCALE GENOMIC DNA]</scope>
    <source>
        <strain evidence="2">cv. Tatra</strain>
        <tissue evidence="1">Young leaves</tissue>
    </source>
</reference>
<dbReference type="Proteomes" id="UP000236291">
    <property type="component" value="Unassembled WGS sequence"/>
</dbReference>
<dbReference type="EMBL" id="ASHM01203429">
    <property type="protein sequence ID" value="PNX67072.1"/>
    <property type="molecule type" value="Genomic_DNA"/>
</dbReference>
<feature type="non-terminal residue" evidence="1">
    <location>
        <position position="1"/>
    </location>
</feature>
<sequence>DYVTKWVEATACQANDSATVVRFLKKNIFTRFGVPRILISDSEFPPGLVSPRLGC</sequence>
<dbReference type="GO" id="GO:0003676">
    <property type="term" value="F:nucleic acid binding"/>
    <property type="evidence" value="ECO:0007669"/>
    <property type="project" value="InterPro"/>
</dbReference>
<evidence type="ECO:0008006" key="3">
    <source>
        <dbReference type="Google" id="ProtNLM"/>
    </source>
</evidence>
<dbReference type="InterPro" id="IPR012337">
    <property type="entry name" value="RNaseH-like_sf"/>
</dbReference>
<gene>
    <name evidence="1" type="ORF">L195_g063349</name>
</gene>
<evidence type="ECO:0000313" key="2">
    <source>
        <dbReference type="Proteomes" id="UP000236291"/>
    </source>
</evidence>
<organism evidence="1 2">
    <name type="scientific">Trifolium pratense</name>
    <name type="common">Red clover</name>
    <dbReference type="NCBI Taxonomy" id="57577"/>
    <lineage>
        <taxon>Eukaryota</taxon>
        <taxon>Viridiplantae</taxon>
        <taxon>Streptophyta</taxon>
        <taxon>Embryophyta</taxon>
        <taxon>Tracheophyta</taxon>
        <taxon>Spermatophyta</taxon>
        <taxon>Magnoliopsida</taxon>
        <taxon>eudicotyledons</taxon>
        <taxon>Gunneridae</taxon>
        <taxon>Pentapetalae</taxon>
        <taxon>rosids</taxon>
        <taxon>fabids</taxon>
        <taxon>Fabales</taxon>
        <taxon>Fabaceae</taxon>
        <taxon>Papilionoideae</taxon>
        <taxon>50 kb inversion clade</taxon>
        <taxon>NPAAA clade</taxon>
        <taxon>Hologalegina</taxon>
        <taxon>IRL clade</taxon>
        <taxon>Trifolieae</taxon>
        <taxon>Trifolium</taxon>
    </lineage>
</organism>
<protein>
    <recommendedName>
        <fullName evidence="3">Integrase catalytic domain-containing protein</fullName>
    </recommendedName>
</protein>
<name>A0A2K3KLD0_TRIPR</name>
<dbReference type="SUPFAM" id="SSF53098">
    <property type="entry name" value="Ribonuclease H-like"/>
    <property type="match status" value="1"/>
</dbReference>
<evidence type="ECO:0000313" key="1">
    <source>
        <dbReference type="EMBL" id="PNX67072.1"/>
    </source>
</evidence>